<dbReference type="Gene3D" id="1.20.1540.10">
    <property type="entry name" value="Rhomboid-like"/>
    <property type="match status" value="1"/>
</dbReference>
<comment type="caution">
    <text evidence="15">The sequence shown here is derived from an EMBL/GenBank/DDBJ whole genome shotgun (WGS) entry which is preliminary data.</text>
</comment>
<evidence type="ECO:0000256" key="6">
    <source>
        <dbReference type="ARBA" id="ARBA00022771"/>
    </source>
</evidence>
<dbReference type="InterPro" id="IPR022764">
    <property type="entry name" value="Peptidase_S54_rhomboid_dom"/>
</dbReference>
<keyword evidence="5" id="KW-0479">Metal-binding</keyword>
<reference evidence="15" key="1">
    <citation type="submission" date="2022-04" db="EMBL/GenBank/DDBJ databases">
        <title>Carnegiea gigantea Genome sequencing and assembly v2.</title>
        <authorList>
            <person name="Copetti D."/>
            <person name="Sanderson M.J."/>
            <person name="Burquez A."/>
            <person name="Wojciechowski M.F."/>
        </authorList>
    </citation>
    <scope>NUCLEOTIDE SEQUENCE</scope>
    <source>
        <strain evidence="15">SGP5-SGP5p</strain>
        <tissue evidence="15">Aerial part</tissue>
    </source>
</reference>
<evidence type="ECO:0000256" key="1">
    <source>
        <dbReference type="ARBA" id="ARBA00004141"/>
    </source>
</evidence>
<dbReference type="PROSITE" id="PS01358">
    <property type="entry name" value="ZF_RANBP2_1"/>
    <property type="match status" value="1"/>
</dbReference>
<dbReference type="GO" id="GO:0004252">
    <property type="term" value="F:serine-type endopeptidase activity"/>
    <property type="evidence" value="ECO:0007669"/>
    <property type="project" value="InterPro"/>
</dbReference>
<feature type="transmembrane region" description="Helical" evidence="13">
    <location>
        <begin position="531"/>
        <end position="564"/>
    </location>
</feature>
<keyword evidence="3" id="KW-0645">Protease</keyword>
<dbReference type="AlphaFoldDB" id="A0A9Q1JRD0"/>
<dbReference type="InterPro" id="IPR036443">
    <property type="entry name" value="Znf_RanBP2_sf"/>
</dbReference>
<dbReference type="SUPFAM" id="SSF144091">
    <property type="entry name" value="Rhomboid-like"/>
    <property type="match status" value="1"/>
</dbReference>
<organism evidence="15 16">
    <name type="scientific">Carnegiea gigantea</name>
    <dbReference type="NCBI Taxonomy" id="171969"/>
    <lineage>
        <taxon>Eukaryota</taxon>
        <taxon>Viridiplantae</taxon>
        <taxon>Streptophyta</taxon>
        <taxon>Embryophyta</taxon>
        <taxon>Tracheophyta</taxon>
        <taxon>Spermatophyta</taxon>
        <taxon>Magnoliopsida</taxon>
        <taxon>eudicotyledons</taxon>
        <taxon>Gunneridae</taxon>
        <taxon>Pentapetalae</taxon>
        <taxon>Caryophyllales</taxon>
        <taxon>Cactineae</taxon>
        <taxon>Cactaceae</taxon>
        <taxon>Cactoideae</taxon>
        <taxon>Echinocereeae</taxon>
        <taxon>Carnegiea</taxon>
    </lineage>
</organism>
<feature type="compositionally biased region" description="Basic and acidic residues" evidence="12">
    <location>
        <begin position="110"/>
        <end position="119"/>
    </location>
</feature>
<comment type="similarity">
    <text evidence="2">Belongs to the peptidase S54 family.</text>
</comment>
<evidence type="ECO:0000256" key="2">
    <source>
        <dbReference type="ARBA" id="ARBA00009045"/>
    </source>
</evidence>
<dbReference type="PANTHER" id="PTHR43066">
    <property type="entry name" value="RHOMBOID-RELATED PROTEIN"/>
    <property type="match status" value="1"/>
</dbReference>
<dbReference type="InterPro" id="IPR035952">
    <property type="entry name" value="Rhomboid-like_sf"/>
</dbReference>
<feature type="domain" description="RanBP2-type" evidence="14">
    <location>
        <begin position="618"/>
        <end position="647"/>
    </location>
</feature>
<feature type="transmembrane region" description="Helical" evidence="13">
    <location>
        <begin position="460"/>
        <end position="479"/>
    </location>
</feature>
<keyword evidence="8" id="KW-0862">Zinc</keyword>
<dbReference type="Pfam" id="PF01694">
    <property type="entry name" value="Rhomboid"/>
    <property type="match status" value="1"/>
</dbReference>
<comment type="subcellular location">
    <subcellularLocation>
        <location evidence="1">Membrane</location>
        <topology evidence="1">Multi-pass membrane protein</topology>
    </subcellularLocation>
</comment>
<evidence type="ECO:0000256" key="11">
    <source>
        <dbReference type="PROSITE-ProRule" id="PRU00322"/>
    </source>
</evidence>
<keyword evidence="16" id="KW-1185">Reference proteome</keyword>
<keyword evidence="7" id="KW-0378">Hydrolase</keyword>
<sequence length="673" mass="76700">MVVYRGRHGDLVRSNHRYSGGNELSMVKEITGTDMSEKYNLKHDRQILVAVEGDTNVKMIFKITDEHKRVLPYAKEECELVMMTWALGSEEEDAGDEETIEEADAGDEQSPEKGRDEGTTGKWCGDGNDVNDNLWSRSSVQAQSYHRKLSIWKKLIRGGTNISIHRSIFVNDLQTANHFNNQFERNCRQQIVVRCDVADCSFYICVRGGKNTRVMLLKEFRGQHKHNIGEQCQMVIWGRQRSTYEKVFKMRQSRCTYHNPYGDFDAMYEGDVVQVEDLFDDSWFSSALNEYATLSTGLAFSSTGSAFYKSKVVELISAELERDSEEFDRVVSEELDRVVIEKGLVEGMDFRRRRVSRGMLPLLALHTFSEYYRLERKPPVTAGLLAANTLIYLRPAFLDPILPAIDEVWFNAHLILKYKDLKRFFLSPFYHMNESHLVYNMLSLLWKGIQLETSMGSIEFASMVATLLAMSQGITILLSKSLFLFFEYEKAYYYEYAVGFSGVLFAMKVVLNSQTSDYTYVHGILVPSRYAAWAELILIQLFVPGVSFLGHLGGILAGCLYLHLKRSFSGPNPLGPIVRGLLGVLSWPSRLVRRLFRLQPRRYSGRGAVGGSQRGRAVTGVWRCSACTFDNSGLLNLCEMCGTGRNGSDFSSNLQGDLSPEELRRRRIERFSR</sequence>
<keyword evidence="6 11" id="KW-0863">Zinc-finger</keyword>
<dbReference type="Proteomes" id="UP001153076">
    <property type="component" value="Unassembled WGS sequence"/>
</dbReference>
<dbReference type="GO" id="GO:0006508">
    <property type="term" value="P:proteolysis"/>
    <property type="evidence" value="ECO:0007669"/>
    <property type="project" value="UniProtKB-KW"/>
</dbReference>
<dbReference type="InterPro" id="IPR001876">
    <property type="entry name" value="Znf_RanBP2"/>
</dbReference>
<dbReference type="GO" id="GO:0008270">
    <property type="term" value="F:zinc ion binding"/>
    <property type="evidence" value="ECO:0007669"/>
    <property type="project" value="UniProtKB-KW"/>
</dbReference>
<dbReference type="SUPFAM" id="SSF90209">
    <property type="entry name" value="Ran binding protein zinc finger-like"/>
    <property type="match status" value="1"/>
</dbReference>
<evidence type="ECO:0000256" key="3">
    <source>
        <dbReference type="ARBA" id="ARBA00022670"/>
    </source>
</evidence>
<keyword evidence="10 13" id="KW-0472">Membrane</keyword>
<dbReference type="Gene3D" id="2.30.30.380">
    <property type="entry name" value="Zn-finger domain of Sec23/24"/>
    <property type="match status" value="1"/>
</dbReference>
<evidence type="ECO:0000256" key="7">
    <source>
        <dbReference type="ARBA" id="ARBA00022801"/>
    </source>
</evidence>
<dbReference type="OrthoDB" id="10257275at2759"/>
<evidence type="ECO:0000313" key="16">
    <source>
        <dbReference type="Proteomes" id="UP001153076"/>
    </source>
</evidence>
<evidence type="ECO:0000259" key="14">
    <source>
        <dbReference type="PROSITE" id="PS50199"/>
    </source>
</evidence>
<evidence type="ECO:0000256" key="13">
    <source>
        <dbReference type="SAM" id="Phobius"/>
    </source>
</evidence>
<evidence type="ECO:0000313" key="15">
    <source>
        <dbReference type="EMBL" id="KAJ8429520.1"/>
    </source>
</evidence>
<dbReference type="PANTHER" id="PTHR43066:SF1">
    <property type="entry name" value="RHOMBOID PROTEIN 2"/>
    <property type="match status" value="1"/>
</dbReference>
<dbReference type="FunFam" id="1.20.1540.10:FF:000026">
    <property type="entry name" value="Rhomboid-like protein 14, mitochondrial"/>
    <property type="match status" value="1"/>
</dbReference>
<evidence type="ECO:0000256" key="10">
    <source>
        <dbReference type="ARBA" id="ARBA00023136"/>
    </source>
</evidence>
<evidence type="ECO:0000256" key="9">
    <source>
        <dbReference type="ARBA" id="ARBA00022989"/>
    </source>
</evidence>
<accession>A0A9Q1JRD0</accession>
<protein>
    <recommendedName>
        <fullName evidence="14">RanBP2-type domain-containing protein</fullName>
    </recommendedName>
</protein>
<proteinExistence type="inferred from homology"/>
<dbReference type="GO" id="GO:0016020">
    <property type="term" value="C:membrane"/>
    <property type="evidence" value="ECO:0007669"/>
    <property type="project" value="UniProtKB-SubCell"/>
</dbReference>
<feature type="compositionally biased region" description="Acidic residues" evidence="12">
    <location>
        <begin position="91"/>
        <end position="109"/>
    </location>
</feature>
<dbReference type="PROSITE" id="PS50199">
    <property type="entry name" value="ZF_RANBP2_2"/>
    <property type="match status" value="1"/>
</dbReference>
<dbReference type="EMBL" id="JAKOGI010000887">
    <property type="protein sequence ID" value="KAJ8429520.1"/>
    <property type="molecule type" value="Genomic_DNA"/>
</dbReference>
<evidence type="ECO:0000256" key="12">
    <source>
        <dbReference type="SAM" id="MobiDB-lite"/>
    </source>
</evidence>
<name>A0A9Q1JRD0_9CARY</name>
<dbReference type="SMART" id="SM00547">
    <property type="entry name" value="ZnF_RBZ"/>
    <property type="match status" value="1"/>
</dbReference>
<evidence type="ECO:0000256" key="4">
    <source>
        <dbReference type="ARBA" id="ARBA00022692"/>
    </source>
</evidence>
<feature type="transmembrane region" description="Helical" evidence="13">
    <location>
        <begin position="491"/>
        <end position="511"/>
    </location>
</feature>
<feature type="region of interest" description="Disordered" evidence="12">
    <location>
        <begin position="91"/>
        <end position="125"/>
    </location>
</feature>
<keyword evidence="9 13" id="KW-1133">Transmembrane helix</keyword>
<evidence type="ECO:0000256" key="8">
    <source>
        <dbReference type="ARBA" id="ARBA00022833"/>
    </source>
</evidence>
<gene>
    <name evidence="15" type="ORF">Cgig2_026700</name>
</gene>
<evidence type="ECO:0000256" key="5">
    <source>
        <dbReference type="ARBA" id="ARBA00022723"/>
    </source>
</evidence>
<keyword evidence="4 13" id="KW-0812">Transmembrane</keyword>